<feature type="transmembrane region" description="Helical" evidence="10">
    <location>
        <begin position="64"/>
        <end position="93"/>
    </location>
</feature>
<name>A0A4S1CH47_9BACT</name>
<keyword evidence="6" id="KW-0592">Phosphate transport</keyword>
<dbReference type="InterPro" id="IPR035906">
    <property type="entry name" value="MetI-like_sf"/>
</dbReference>
<evidence type="ECO:0000256" key="7">
    <source>
        <dbReference type="ARBA" id="ARBA00022692"/>
    </source>
</evidence>
<dbReference type="Proteomes" id="UP000306416">
    <property type="component" value="Unassembled WGS sequence"/>
</dbReference>
<evidence type="ECO:0000256" key="10">
    <source>
        <dbReference type="RuleBase" id="RU363043"/>
    </source>
</evidence>
<evidence type="ECO:0000256" key="5">
    <source>
        <dbReference type="ARBA" id="ARBA00022475"/>
    </source>
</evidence>
<comment type="subcellular location">
    <subcellularLocation>
        <location evidence="1 10">Cell membrane</location>
        <topology evidence="1 10">Multi-pass membrane protein</topology>
    </subcellularLocation>
</comment>
<evidence type="ECO:0000256" key="4">
    <source>
        <dbReference type="ARBA" id="ARBA00022448"/>
    </source>
</evidence>
<evidence type="ECO:0000256" key="2">
    <source>
        <dbReference type="ARBA" id="ARBA00007069"/>
    </source>
</evidence>
<keyword evidence="5 10" id="KW-1003">Cell membrane</keyword>
<dbReference type="SUPFAM" id="SSF161098">
    <property type="entry name" value="MetI-like"/>
    <property type="match status" value="1"/>
</dbReference>
<evidence type="ECO:0000313" key="12">
    <source>
        <dbReference type="EMBL" id="TGU70504.1"/>
    </source>
</evidence>
<feature type="transmembrane region" description="Helical" evidence="10">
    <location>
        <begin position="251"/>
        <end position="273"/>
    </location>
</feature>
<dbReference type="InterPro" id="IPR005672">
    <property type="entry name" value="Phosphate_PstA"/>
</dbReference>
<evidence type="ECO:0000256" key="8">
    <source>
        <dbReference type="ARBA" id="ARBA00022989"/>
    </source>
</evidence>
<comment type="caution">
    <text evidence="13">The sequence shown here is derived from an EMBL/GenBank/DDBJ whole genome shotgun (WGS) entry which is preliminary data.</text>
</comment>
<dbReference type="CDD" id="cd06261">
    <property type="entry name" value="TM_PBP2"/>
    <property type="match status" value="1"/>
</dbReference>
<dbReference type="PANTHER" id="PTHR42922">
    <property type="entry name" value="PHOSPHATE TRANSPORT SYSTEM PERMEASE PROTEIN PSTA"/>
    <property type="match status" value="1"/>
</dbReference>
<keyword evidence="7 10" id="KW-0812">Transmembrane</keyword>
<evidence type="ECO:0000256" key="3">
    <source>
        <dbReference type="ARBA" id="ARBA00016864"/>
    </source>
</evidence>
<comment type="similarity">
    <text evidence="2 10">Belongs to the binding-protein-dependent transport system permease family. CysTW subfamily.</text>
</comment>
<feature type="transmembrane region" description="Helical" evidence="10">
    <location>
        <begin position="194"/>
        <end position="214"/>
    </location>
</feature>
<dbReference type="EMBL" id="SRSC01000004">
    <property type="protein sequence ID" value="TGU70504.1"/>
    <property type="molecule type" value="Genomic_DNA"/>
</dbReference>
<dbReference type="AlphaFoldDB" id="A0A4S1CH47"/>
<protein>
    <recommendedName>
        <fullName evidence="3 10">Phosphate transport system permease protein PstA</fullName>
    </recommendedName>
</protein>
<evidence type="ECO:0000313" key="14">
    <source>
        <dbReference type="Proteomes" id="UP000306416"/>
    </source>
</evidence>
<comment type="caution">
    <text evidence="10">Lacks conserved residue(s) required for the propagation of feature annotation.</text>
</comment>
<dbReference type="InterPro" id="IPR000515">
    <property type="entry name" value="MetI-like"/>
</dbReference>
<keyword evidence="8 10" id="KW-1133">Transmembrane helix</keyword>
<dbReference type="GO" id="GO:0005886">
    <property type="term" value="C:plasma membrane"/>
    <property type="evidence" value="ECO:0007669"/>
    <property type="project" value="UniProtKB-SubCell"/>
</dbReference>
<feature type="transmembrane region" description="Helical" evidence="10">
    <location>
        <begin position="105"/>
        <end position="128"/>
    </location>
</feature>
<feature type="transmembrane region" description="Helical" evidence="10">
    <location>
        <begin position="134"/>
        <end position="153"/>
    </location>
</feature>
<dbReference type="PANTHER" id="PTHR42922:SF1">
    <property type="entry name" value="PHOSPHATE TRANSPORT SYSTEM PERMEASE PROTEIN PSTA"/>
    <property type="match status" value="1"/>
</dbReference>
<organism evidence="13 14">
    <name type="scientific">Geomonas terrae</name>
    <dbReference type="NCBI Taxonomy" id="2562681"/>
    <lineage>
        <taxon>Bacteria</taxon>
        <taxon>Pseudomonadati</taxon>
        <taxon>Thermodesulfobacteriota</taxon>
        <taxon>Desulfuromonadia</taxon>
        <taxon>Geobacterales</taxon>
        <taxon>Geobacteraceae</taxon>
        <taxon>Geomonas</taxon>
    </lineage>
</organism>
<evidence type="ECO:0000256" key="9">
    <source>
        <dbReference type="ARBA" id="ARBA00023136"/>
    </source>
</evidence>
<evidence type="ECO:0000259" key="11">
    <source>
        <dbReference type="PROSITE" id="PS50928"/>
    </source>
</evidence>
<dbReference type="GO" id="GO:0035435">
    <property type="term" value="P:phosphate ion transmembrane transport"/>
    <property type="evidence" value="ECO:0007669"/>
    <property type="project" value="InterPro"/>
</dbReference>
<accession>A0A4S1CH47</accession>
<evidence type="ECO:0000313" key="13">
    <source>
        <dbReference type="EMBL" id="TGU72924.1"/>
    </source>
</evidence>
<dbReference type="Gene3D" id="1.10.3720.10">
    <property type="entry name" value="MetI-like"/>
    <property type="match status" value="1"/>
</dbReference>
<proteinExistence type="inferred from homology"/>
<dbReference type="Pfam" id="PF00528">
    <property type="entry name" value="BPD_transp_1"/>
    <property type="match status" value="1"/>
</dbReference>
<evidence type="ECO:0000256" key="6">
    <source>
        <dbReference type="ARBA" id="ARBA00022592"/>
    </source>
</evidence>
<feature type="domain" description="ABC transmembrane type-1" evidence="11">
    <location>
        <begin position="68"/>
        <end position="270"/>
    </location>
</feature>
<dbReference type="GO" id="GO:0005315">
    <property type="term" value="F:phosphate transmembrane transporter activity"/>
    <property type="evidence" value="ECO:0007669"/>
    <property type="project" value="InterPro"/>
</dbReference>
<dbReference type="PROSITE" id="PS50928">
    <property type="entry name" value="ABC_TM1"/>
    <property type="match status" value="1"/>
</dbReference>
<keyword evidence="4" id="KW-0813">Transport</keyword>
<keyword evidence="9 10" id="KW-0472">Membrane</keyword>
<sequence length="280" mass="29679">MMNGMAFRKAKNHLMSFVMLACTLAVLIPLALIFVHIVKMGISSLSLDFFTHIPAPTGEAGGGMANGMLGSLIMIGGASLIGLPIGILGAIYLSEFGGSRMSTTIRFAADVLSGTPSIITGMVAYTLLVVPMKGFSGLAGAVALAMIMIPIVLRTTEEQLKMVPGSLREASLALGVPFWRTSLKVTLRSAMSGVLTGILLAVARIAGETAPLLFTALGNQFWSKNVMQPMAALPLQIFSFAIAPYEDWHKLAWAGALVLVSVMFGLSLTARYFSRSRQAH</sequence>
<gene>
    <name evidence="13" type="primary">pstA</name>
    <name evidence="13" type="ORF">E4633_11605</name>
    <name evidence="12" type="ORF">E4633_15995</name>
</gene>
<dbReference type="EMBL" id="SRSC01000002">
    <property type="protein sequence ID" value="TGU72924.1"/>
    <property type="molecule type" value="Genomic_DNA"/>
</dbReference>
<dbReference type="NCBIfam" id="TIGR00974">
    <property type="entry name" value="3a0107s02c"/>
    <property type="match status" value="1"/>
</dbReference>
<dbReference type="RefSeq" id="WP_135870391.1">
    <property type="nucleotide sequence ID" value="NZ_SRSC01000002.1"/>
</dbReference>
<evidence type="ECO:0000256" key="1">
    <source>
        <dbReference type="ARBA" id="ARBA00004651"/>
    </source>
</evidence>
<reference evidence="13 14" key="1">
    <citation type="submission" date="2019-04" db="EMBL/GenBank/DDBJ databases">
        <title>Geobacter oryzae sp. nov., ferric-reducing bacteria isolated from paddy soil.</title>
        <authorList>
            <person name="Xu Z."/>
            <person name="Masuda Y."/>
            <person name="Itoh H."/>
            <person name="Senoo K."/>
        </authorList>
    </citation>
    <scope>NUCLEOTIDE SEQUENCE [LARGE SCALE GENOMIC DNA]</scope>
    <source>
        <strain evidence="13 14">Red111</strain>
    </source>
</reference>
<keyword evidence="14" id="KW-1185">Reference proteome</keyword>
<dbReference type="InterPro" id="IPR051408">
    <property type="entry name" value="Phosphate_transprt_permease"/>
</dbReference>